<dbReference type="GO" id="GO:0006508">
    <property type="term" value="P:proteolysis"/>
    <property type="evidence" value="ECO:0007669"/>
    <property type="project" value="UniProtKB-KW"/>
</dbReference>
<dbReference type="InterPro" id="IPR001309">
    <property type="entry name" value="Pept_C14_p20"/>
</dbReference>
<dbReference type="GO" id="GO:0006915">
    <property type="term" value="P:apoptotic process"/>
    <property type="evidence" value="ECO:0007669"/>
    <property type="project" value="TreeGrafter"/>
</dbReference>
<dbReference type="InterPro" id="IPR002138">
    <property type="entry name" value="Pept_C14_p10"/>
</dbReference>
<reference evidence="8" key="1">
    <citation type="submission" date="2021-06" db="EMBL/GenBank/DDBJ databases">
        <authorList>
            <person name="Hodson N. C."/>
            <person name="Mongue J. A."/>
            <person name="Jaron S. K."/>
        </authorList>
    </citation>
    <scope>NUCLEOTIDE SEQUENCE</scope>
</reference>
<keyword evidence="9" id="KW-1185">Reference proteome</keyword>
<dbReference type="PROSITE" id="PS01122">
    <property type="entry name" value="CASPASE_CYS"/>
    <property type="match status" value="1"/>
</dbReference>
<dbReference type="PROSITE" id="PS50208">
    <property type="entry name" value="CASPASE_P20"/>
    <property type="match status" value="1"/>
</dbReference>
<dbReference type="CDD" id="cd00032">
    <property type="entry name" value="CASc"/>
    <property type="match status" value="1"/>
</dbReference>
<evidence type="ECO:0000256" key="5">
    <source>
        <dbReference type="RuleBase" id="RU003971"/>
    </source>
</evidence>
<keyword evidence="4" id="KW-0865">Zymogen</keyword>
<gene>
    <name evidence="8" type="ORF">AFUS01_LOCUS29249</name>
</gene>
<sequence>MPASKNDPEYNMDHLHRGSAIIFNFDQWDNTTLPELDLQPREGSQKDKSDLKECLEGLDFDVNTEDNLDSHQFWDKLWEVRDQDHSASDCVVVVIMSHGERNLIYVKDGTLIPVNLIWQEFAADKCPTLAGKPKIFIIQACRGSSYDNGTRLYGQQELIPSPRRNDQNDSGAFSYVIPNAADIFLAFSCPAGQASWRHPDEGSWFIQAICKILNKEAYTTDLQTLFTHVAREVAVNNESSTPTDPAKDKKVQVTSSTSTLIRIVKFSKKRVISRSPEIDKITEVFENVNGNNKHEPPSPSTVDADEEIINCSHVSNPVNPVPVPEIKTNLVTNVNLVDS</sequence>
<dbReference type="PROSITE" id="PS01121">
    <property type="entry name" value="CASPASE_HIS"/>
    <property type="match status" value="1"/>
</dbReference>
<dbReference type="GO" id="GO:0043525">
    <property type="term" value="P:positive regulation of neuron apoptotic process"/>
    <property type="evidence" value="ECO:0007669"/>
    <property type="project" value="TreeGrafter"/>
</dbReference>
<keyword evidence="2" id="KW-0378">Hydrolase</keyword>
<dbReference type="AlphaFoldDB" id="A0A8J2KKJ5"/>
<proteinExistence type="inferred from homology"/>
<dbReference type="InterPro" id="IPR033139">
    <property type="entry name" value="Caspase_cys_AS"/>
</dbReference>
<keyword evidence="1" id="KW-0645">Protease</keyword>
<evidence type="ECO:0000313" key="9">
    <source>
        <dbReference type="Proteomes" id="UP000708208"/>
    </source>
</evidence>
<dbReference type="EMBL" id="CAJVCH010429553">
    <property type="protein sequence ID" value="CAG7818768.1"/>
    <property type="molecule type" value="Genomic_DNA"/>
</dbReference>
<evidence type="ECO:0000259" key="7">
    <source>
        <dbReference type="PROSITE" id="PS50208"/>
    </source>
</evidence>
<comment type="similarity">
    <text evidence="5">Belongs to the peptidase C14A family.</text>
</comment>
<feature type="domain" description="Caspase family p20" evidence="7">
    <location>
        <begin position="16"/>
        <end position="145"/>
    </location>
</feature>
<evidence type="ECO:0000256" key="3">
    <source>
        <dbReference type="ARBA" id="ARBA00022807"/>
    </source>
</evidence>
<dbReference type="InterPro" id="IPR016129">
    <property type="entry name" value="Caspase_his_AS"/>
</dbReference>
<dbReference type="GO" id="GO:0004197">
    <property type="term" value="F:cysteine-type endopeptidase activity"/>
    <property type="evidence" value="ECO:0007669"/>
    <property type="project" value="InterPro"/>
</dbReference>
<accession>A0A8J2KKJ5</accession>
<dbReference type="GO" id="GO:0005737">
    <property type="term" value="C:cytoplasm"/>
    <property type="evidence" value="ECO:0007669"/>
    <property type="project" value="TreeGrafter"/>
</dbReference>
<evidence type="ECO:0008006" key="10">
    <source>
        <dbReference type="Google" id="ProtNLM"/>
    </source>
</evidence>
<feature type="domain" description="Caspase family p10" evidence="6">
    <location>
        <begin position="173"/>
        <end position="268"/>
    </location>
</feature>
<dbReference type="OrthoDB" id="6116485at2759"/>
<dbReference type="InterPro" id="IPR002398">
    <property type="entry name" value="Pept_C14"/>
</dbReference>
<dbReference type="PROSITE" id="PS50207">
    <property type="entry name" value="CASPASE_P10"/>
    <property type="match status" value="1"/>
</dbReference>
<evidence type="ECO:0000256" key="4">
    <source>
        <dbReference type="ARBA" id="ARBA00023145"/>
    </source>
</evidence>
<comment type="caution">
    <text evidence="8">The sequence shown here is derived from an EMBL/GenBank/DDBJ whole genome shotgun (WGS) entry which is preliminary data.</text>
</comment>
<dbReference type="InterPro" id="IPR015917">
    <property type="entry name" value="Pept_C14A"/>
</dbReference>
<evidence type="ECO:0000256" key="1">
    <source>
        <dbReference type="ARBA" id="ARBA00022670"/>
    </source>
</evidence>
<evidence type="ECO:0000256" key="2">
    <source>
        <dbReference type="ARBA" id="ARBA00022801"/>
    </source>
</evidence>
<dbReference type="Proteomes" id="UP000708208">
    <property type="component" value="Unassembled WGS sequence"/>
</dbReference>
<protein>
    <recommendedName>
        <fullName evidence="10">Caspase-1</fullName>
    </recommendedName>
</protein>
<dbReference type="SMART" id="SM00115">
    <property type="entry name" value="CASc"/>
    <property type="match status" value="1"/>
</dbReference>
<organism evidence="8 9">
    <name type="scientific">Allacma fusca</name>
    <dbReference type="NCBI Taxonomy" id="39272"/>
    <lineage>
        <taxon>Eukaryota</taxon>
        <taxon>Metazoa</taxon>
        <taxon>Ecdysozoa</taxon>
        <taxon>Arthropoda</taxon>
        <taxon>Hexapoda</taxon>
        <taxon>Collembola</taxon>
        <taxon>Symphypleona</taxon>
        <taxon>Sminthuridae</taxon>
        <taxon>Allacma</taxon>
    </lineage>
</organism>
<dbReference type="PANTHER" id="PTHR10454">
    <property type="entry name" value="CASPASE"/>
    <property type="match status" value="1"/>
</dbReference>
<dbReference type="InterPro" id="IPR011600">
    <property type="entry name" value="Pept_C14_caspase"/>
</dbReference>
<evidence type="ECO:0000259" key="6">
    <source>
        <dbReference type="PROSITE" id="PS50207"/>
    </source>
</evidence>
<dbReference type="PANTHER" id="PTHR10454:SF232">
    <property type="entry name" value="AT03047P-RELATED"/>
    <property type="match status" value="1"/>
</dbReference>
<dbReference type="Pfam" id="PF00656">
    <property type="entry name" value="Peptidase_C14"/>
    <property type="match status" value="1"/>
</dbReference>
<evidence type="ECO:0000313" key="8">
    <source>
        <dbReference type="EMBL" id="CAG7818768.1"/>
    </source>
</evidence>
<name>A0A8J2KKJ5_9HEXA</name>
<keyword evidence="3" id="KW-0788">Thiol protease</keyword>